<dbReference type="Pfam" id="PF07859">
    <property type="entry name" value="Abhydrolase_3"/>
    <property type="match status" value="1"/>
</dbReference>
<keyword evidence="5" id="KW-1185">Reference proteome</keyword>
<keyword evidence="2" id="KW-0732">Signal</keyword>
<dbReference type="InParanoid" id="A0A067N3K8"/>
<dbReference type="STRING" id="930990.A0A067N3K8"/>
<dbReference type="Proteomes" id="UP000027195">
    <property type="component" value="Unassembled WGS sequence"/>
</dbReference>
<dbReference type="InterPro" id="IPR029058">
    <property type="entry name" value="AB_hydrolase_fold"/>
</dbReference>
<protein>
    <recommendedName>
        <fullName evidence="3">Alpha/beta hydrolase fold-3 domain-containing protein</fullName>
    </recommendedName>
</protein>
<dbReference type="EMBL" id="KL198021">
    <property type="protein sequence ID" value="KDQ18316.1"/>
    <property type="molecule type" value="Genomic_DNA"/>
</dbReference>
<dbReference type="OrthoDB" id="433474at2759"/>
<dbReference type="PANTHER" id="PTHR48081">
    <property type="entry name" value="AB HYDROLASE SUPERFAMILY PROTEIN C4A8.06C"/>
    <property type="match status" value="1"/>
</dbReference>
<dbReference type="HOGENOM" id="CLU_012494_3_2_1"/>
<reference evidence="5" key="1">
    <citation type="journal article" date="2014" name="Proc. Natl. Acad. Sci. U.S.A.">
        <title>Extensive sampling of basidiomycete genomes demonstrates inadequacy of the white-rot/brown-rot paradigm for wood decay fungi.</title>
        <authorList>
            <person name="Riley R."/>
            <person name="Salamov A.A."/>
            <person name="Brown D.W."/>
            <person name="Nagy L.G."/>
            <person name="Floudas D."/>
            <person name="Held B.W."/>
            <person name="Levasseur A."/>
            <person name="Lombard V."/>
            <person name="Morin E."/>
            <person name="Otillar R."/>
            <person name="Lindquist E.A."/>
            <person name="Sun H."/>
            <person name="LaButti K.M."/>
            <person name="Schmutz J."/>
            <person name="Jabbour D."/>
            <person name="Luo H."/>
            <person name="Baker S.E."/>
            <person name="Pisabarro A.G."/>
            <person name="Walton J.D."/>
            <person name="Blanchette R.A."/>
            <person name="Henrissat B."/>
            <person name="Martin F."/>
            <person name="Cullen D."/>
            <person name="Hibbett D.S."/>
            <person name="Grigoriev I.V."/>
        </authorList>
    </citation>
    <scope>NUCLEOTIDE SEQUENCE [LARGE SCALE GENOMIC DNA]</scope>
    <source>
        <strain evidence="5">FD-172 SS1</strain>
    </source>
</reference>
<dbReference type="PANTHER" id="PTHR48081:SF8">
    <property type="entry name" value="ALPHA_BETA HYDROLASE FOLD-3 DOMAIN-CONTAINING PROTEIN-RELATED"/>
    <property type="match status" value="1"/>
</dbReference>
<feature type="signal peptide" evidence="2">
    <location>
        <begin position="1"/>
        <end position="26"/>
    </location>
</feature>
<proteinExistence type="predicted"/>
<evidence type="ECO:0000256" key="1">
    <source>
        <dbReference type="ARBA" id="ARBA00022801"/>
    </source>
</evidence>
<organism evidence="4 5">
    <name type="scientific">Botryobasidium botryosum (strain FD-172 SS1)</name>
    <dbReference type="NCBI Taxonomy" id="930990"/>
    <lineage>
        <taxon>Eukaryota</taxon>
        <taxon>Fungi</taxon>
        <taxon>Dikarya</taxon>
        <taxon>Basidiomycota</taxon>
        <taxon>Agaricomycotina</taxon>
        <taxon>Agaricomycetes</taxon>
        <taxon>Cantharellales</taxon>
        <taxon>Botryobasidiaceae</taxon>
        <taxon>Botryobasidium</taxon>
    </lineage>
</organism>
<feature type="chain" id="PRO_5001641753" description="Alpha/beta hydrolase fold-3 domain-containing protein" evidence="2">
    <location>
        <begin position="27"/>
        <end position="348"/>
    </location>
</feature>
<dbReference type="SUPFAM" id="SSF53474">
    <property type="entry name" value="alpha/beta-Hydrolases"/>
    <property type="match status" value="1"/>
</dbReference>
<name>A0A067N3K8_BOTB1</name>
<dbReference type="Gene3D" id="3.40.50.1820">
    <property type="entry name" value="alpha/beta hydrolase"/>
    <property type="match status" value="1"/>
</dbReference>
<dbReference type="InterPro" id="IPR050300">
    <property type="entry name" value="GDXG_lipolytic_enzyme"/>
</dbReference>
<dbReference type="GO" id="GO:0016787">
    <property type="term" value="F:hydrolase activity"/>
    <property type="evidence" value="ECO:0007669"/>
    <property type="project" value="UniProtKB-KW"/>
</dbReference>
<feature type="domain" description="Alpha/beta hydrolase fold-3" evidence="3">
    <location>
        <begin position="81"/>
        <end position="317"/>
    </location>
</feature>
<evidence type="ECO:0000313" key="5">
    <source>
        <dbReference type="Proteomes" id="UP000027195"/>
    </source>
</evidence>
<evidence type="ECO:0000256" key="2">
    <source>
        <dbReference type="SAM" id="SignalP"/>
    </source>
</evidence>
<gene>
    <name evidence="4" type="ORF">BOTBODRAFT_28732</name>
</gene>
<dbReference type="InterPro" id="IPR013094">
    <property type="entry name" value="AB_hydrolase_3"/>
</dbReference>
<dbReference type="AlphaFoldDB" id="A0A067N3K8"/>
<evidence type="ECO:0000259" key="3">
    <source>
        <dbReference type="Pfam" id="PF07859"/>
    </source>
</evidence>
<keyword evidence="1" id="KW-0378">Hydrolase</keyword>
<sequence>MYTVDLYRLFLRIQAIWWRLLASVHASLLHRARPRPISPTFTRSIPTTLATQPGTIQLVFYTPSHYDHRKAGKNSRRYPCIINFHGGGFVMGSATDDARWATAVVQQADTIVCSVEYRLAPEHPFPTAVEDGADAVLWVWEHAEELGIDADRIGVSGFSAGGNMAITVPLRVQDVLMRRRAARPQRAVAGSDMVSAQEHLAIKIAIAWYPPVDSTISRDERLKAMRRPGTEIPKLFADLFHASYIHPPESLATTRISPYLSPGVASDELLEFLPERIVLYTCEWDEYLPEVERFRDRLMALGKDVKYQMVPGAKHAWDRIPPYFRVDPLVVYYYRKACQEVKRAFYAQ</sequence>
<accession>A0A067N3K8</accession>
<evidence type="ECO:0000313" key="4">
    <source>
        <dbReference type="EMBL" id="KDQ18316.1"/>
    </source>
</evidence>